<dbReference type="InterPro" id="IPR036388">
    <property type="entry name" value="WH-like_DNA-bd_sf"/>
</dbReference>
<evidence type="ECO:0000313" key="3">
    <source>
        <dbReference type="Proteomes" id="UP001606300"/>
    </source>
</evidence>
<dbReference type="PROSITE" id="PS50921">
    <property type="entry name" value="ANTAR"/>
    <property type="match status" value="1"/>
</dbReference>
<comment type="caution">
    <text evidence="2">The sequence shown here is derived from an EMBL/GenBank/DDBJ whole genome shotgun (WGS) entry which is preliminary data.</text>
</comment>
<evidence type="ECO:0000259" key="1">
    <source>
        <dbReference type="PROSITE" id="PS50921"/>
    </source>
</evidence>
<dbReference type="Gene3D" id="1.10.10.10">
    <property type="entry name" value="Winged helix-like DNA-binding domain superfamily/Winged helix DNA-binding domain"/>
    <property type="match status" value="1"/>
</dbReference>
<dbReference type="RefSeq" id="WP_394469044.1">
    <property type="nucleotide sequence ID" value="NZ_JBIGHY010000001.1"/>
</dbReference>
<gene>
    <name evidence="2" type="ORF">ACG02S_03445</name>
</gene>
<reference evidence="2 3" key="1">
    <citation type="submission" date="2024-09" db="EMBL/GenBank/DDBJ databases">
        <title>Novel species of the genus Pelomonas and Roseateles isolated from streams.</title>
        <authorList>
            <person name="Lu H."/>
        </authorList>
    </citation>
    <scope>NUCLEOTIDE SEQUENCE [LARGE SCALE GENOMIC DNA]</scope>
    <source>
        <strain evidence="2 3">DC23W</strain>
    </source>
</reference>
<dbReference type="SMART" id="SM01012">
    <property type="entry name" value="ANTAR"/>
    <property type="match status" value="1"/>
</dbReference>
<dbReference type="Pfam" id="PF03861">
    <property type="entry name" value="ANTAR"/>
    <property type="match status" value="1"/>
</dbReference>
<dbReference type="Proteomes" id="UP001606300">
    <property type="component" value="Unassembled WGS sequence"/>
</dbReference>
<dbReference type="EMBL" id="JBIGHY010000001">
    <property type="protein sequence ID" value="MFG6412949.1"/>
    <property type="molecule type" value="Genomic_DNA"/>
</dbReference>
<organism evidence="2 3">
    <name type="scientific">Pelomonas dachongensis</name>
    <dbReference type="NCBI Taxonomy" id="3299029"/>
    <lineage>
        <taxon>Bacteria</taxon>
        <taxon>Pseudomonadati</taxon>
        <taxon>Pseudomonadota</taxon>
        <taxon>Betaproteobacteria</taxon>
        <taxon>Burkholderiales</taxon>
        <taxon>Sphaerotilaceae</taxon>
        <taxon>Roseateles</taxon>
    </lineage>
</organism>
<dbReference type="InterPro" id="IPR011006">
    <property type="entry name" value="CheY-like_superfamily"/>
</dbReference>
<dbReference type="InterPro" id="IPR005561">
    <property type="entry name" value="ANTAR"/>
</dbReference>
<protein>
    <submittedName>
        <fullName evidence="2">ANTAR domain-containing response regulator</fullName>
    </submittedName>
</protein>
<dbReference type="SUPFAM" id="SSF52172">
    <property type="entry name" value="CheY-like"/>
    <property type="match status" value="1"/>
</dbReference>
<evidence type="ECO:0000313" key="2">
    <source>
        <dbReference type="EMBL" id="MFG6412949.1"/>
    </source>
</evidence>
<keyword evidence="3" id="KW-1185">Reference proteome</keyword>
<sequence length="420" mass="45256">MTSPTLPDSPIPSSVTPLLCSPGLPPQAPGLQALGWPLCTVSELAAADDEPALGVLWCPDCTALAQALHSERAFGLPVVLVSPPPTAEQRRALLARGVLQWLPAECDAAQLDQALQWARGLAALLQARDSAAQAKLDERKWTERAKGLLMQARGIDEAAAFALLRNTAMQTQAKLPEVARGVVRTSELAEALERAGAQRMLSQRLVKLQALRQWPKLAPPERREAQGLLDGSRERLAANLSRLGELLRYELAEELAAVAGAWTQLDAALASRQPDLARSDRAAQRLLETSETLVARLSERAGQRPVGLLAQVTRLRLLSQRLAKEGLLAQVQPGHDTSGLAAGLDQFIKAYDEVRATPLAGPALQPAFAAVDEAWLVLLRGLRVEQGDAVQRMHQGSERLLQALEDLIRALQGSLQLILG</sequence>
<accession>A0ABW7EHL5</accession>
<proteinExistence type="predicted"/>
<name>A0ABW7EHL5_9BURK</name>
<feature type="domain" description="ANTAR" evidence="1">
    <location>
        <begin position="122"/>
        <end position="183"/>
    </location>
</feature>